<feature type="active site" description="Proton acceptor" evidence="9 10">
    <location>
        <position position="94"/>
    </location>
</feature>
<dbReference type="GO" id="GO:0005737">
    <property type="term" value="C:cytoplasm"/>
    <property type="evidence" value="ECO:0007669"/>
    <property type="project" value="UniProtKB-SubCell"/>
</dbReference>
<evidence type="ECO:0000256" key="3">
    <source>
        <dbReference type="ARBA" id="ARBA00008184"/>
    </source>
</evidence>
<dbReference type="FunFam" id="3.40.470.10:FF:000001">
    <property type="entry name" value="Uracil-DNA glycosylase"/>
    <property type="match status" value="1"/>
</dbReference>
<evidence type="ECO:0000256" key="10">
    <source>
        <dbReference type="PROSITE-ProRule" id="PRU10072"/>
    </source>
</evidence>
<evidence type="ECO:0000313" key="14">
    <source>
        <dbReference type="Proteomes" id="UP000051181"/>
    </source>
</evidence>
<dbReference type="NCBIfam" id="TIGR00628">
    <property type="entry name" value="ung"/>
    <property type="match status" value="1"/>
</dbReference>
<evidence type="ECO:0000256" key="1">
    <source>
        <dbReference type="ARBA" id="ARBA00001400"/>
    </source>
</evidence>
<dbReference type="Proteomes" id="UP000051181">
    <property type="component" value="Unassembled WGS sequence"/>
</dbReference>
<dbReference type="SMART" id="SM00987">
    <property type="entry name" value="UreE_C"/>
    <property type="match status" value="1"/>
</dbReference>
<comment type="function">
    <text evidence="2 9 11">Excises uracil residues from the DNA which can arise as a result of misincorporation of dUMP residues by DNA polymerase or due to deamination of cytosine.</text>
</comment>
<evidence type="ECO:0000256" key="5">
    <source>
        <dbReference type="ARBA" id="ARBA00018429"/>
    </source>
</evidence>
<evidence type="ECO:0000256" key="11">
    <source>
        <dbReference type="RuleBase" id="RU003780"/>
    </source>
</evidence>
<dbReference type="GO" id="GO:0097510">
    <property type="term" value="P:base-excision repair, AP site formation via deaminated base removal"/>
    <property type="evidence" value="ECO:0007669"/>
    <property type="project" value="TreeGrafter"/>
</dbReference>
<dbReference type="NCBIfam" id="NF003592">
    <property type="entry name" value="PRK05254.1-5"/>
    <property type="match status" value="1"/>
</dbReference>
<reference evidence="13 14" key="1">
    <citation type="journal article" date="2015" name="Genome Announc.">
        <title>Expanding the biotechnology potential of lactobacilli through comparative genomics of 213 strains and associated genera.</title>
        <authorList>
            <person name="Sun Z."/>
            <person name="Harris H.M."/>
            <person name="McCann A."/>
            <person name="Guo C."/>
            <person name="Argimon S."/>
            <person name="Zhang W."/>
            <person name="Yang X."/>
            <person name="Jeffery I.B."/>
            <person name="Cooney J.C."/>
            <person name="Kagawa T.F."/>
            <person name="Liu W."/>
            <person name="Song Y."/>
            <person name="Salvetti E."/>
            <person name="Wrobel A."/>
            <person name="Rasinkangas P."/>
            <person name="Parkhill J."/>
            <person name="Rea M.C."/>
            <person name="O'Sullivan O."/>
            <person name="Ritari J."/>
            <person name="Douillard F.P."/>
            <person name="Paul Ross R."/>
            <person name="Yang R."/>
            <person name="Briner A.E."/>
            <person name="Felis G.E."/>
            <person name="de Vos W.M."/>
            <person name="Barrangou R."/>
            <person name="Klaenhammer T.R."/>
            <person name="Caufield P.W."/>
            <person name="Cui Y."/>
            <person name="Zhang H."/>
            <person name="O'Toole P.W."/>
        </authorList>
    </citation>
    <scope>NUCLEOTIDE SEQUENCE [LARGE SCALE GENOMIC DNA]</scope>
    <source>
        <strain evidence="13 14">DSM 20001</strain>
    </source>
</reference>
<keyword evidence="7 9" id="KW-0378">Hydrolase</keyword>
<evidence type="ECO:0000259" key="12">
    <source>
        <dbReference type="SMART" id="SM00986"/>
    </source>
</evidence>
<dbReference type="Pfam" id="PF03167">
    <property type="entry name" value="UDG"/>
    <property type="match status" value="1"/>
</dbReference>
<keyword evidence="6 9" id="KW-0227">DNA damage</keyword>
<comment type="subcellular location">
    <subcellularLocation>
        <location evidence="9">Cytoplasm</location>
    </subcellularLocation>
</comment>
<feature type="domain" description="Uracil-DNA glycosylase-like" evidence="12">
    <location>
        <begin position="79"/>
        <end position="238"/>
    </location>
</feature>
<dbReference type="CDD" id="cd10027">
    <property type="entry name" value="UDG-F1-like"/>
    <property type="match status" value="1"/>
</dbReference>
<evidence type="ECO:0000256" key="9">
    <source>
        <dbReference type="HAMAP-Rule" id="MF_00148"/>
    </source>
</evidence>
<proteinExistence type="inferred from homology"/>
<evidence type="ECO:0000256" key="8">
    <source>
        <dbReference type="ARBA" id="ARBA00023204"/>
    </source>
</evidence>
<dbReference type="SUPFAM" id="SSF52141">
    <property type="entry name" value="Uracil-DNA glycosylase-like"/>
    <property type="match status" value="1"/>
</dbReference>
<name>A0A0R1FE25_9LACO</name>
<comment type="similarity">
    <text evidence="3 9 11">Belongs to the uracil-DNA glycosylase (UDG) superfamily. UNG family.</text>
</comment>
<evidence type="ECO:0000256" key="4">
    <source>
        <dbReference type="ARBA" id="ARBA00012030"/>
    </source>
</evidence>
<dbReference type="EMBL" id="AZCN01000023">
    <property type="protein sequence ID" value="KRK17506.1"/>
    <property type="molecule type" value="Genomic_DNA"/>
</dbReference>
<evidence type="ECO:0000256" key="7">
    <source>
        <dbReference type="ARBA" id="ARBA00022801"/>
    </source>
</evidence>
<organism evidence="13 14">
    <name type="scientific">Loigolactobacillus coryniformis subsp. coryniformis KCTC 3167 = DSM 20001</name>
    <dbReference type="NCBI Taxonomy" id="913848"/>
    <lineage>
        <taxon>Bacteria</taxon>
        <taxon>Bacillati</taxon>
        <taxon>Bacillota</taxon>
        <taxon>Bacilli</taxon>
        <taxon>Lactobacillales</taxon>
        <taxon>Lactobacillaceae</taxon>
        <taxon>Loigolactobacillus</taxon>
    </lineage>
</organism>
<dbReference type="NCBIfam" id="NF003588">
    <property type="entry name" value="PRK05254.1-1"/>
    <property type="match status" value="1"/>
</dbReference>
<dbReference type="PANTHER" id="PTHR11264">
    <property type="entry name" value="URACIL-DNA GLYCOSYLASE"/>
    <property type="match status" value="1"/>
</dbReference>
<gene>
    <name evidence="9" type="primary">ung</name>
    <name evidence="13" type="ORF">FD22_GL000923</name>
</gene>
<dbReference type="InterPro" id="IPR018085">
    <property type="entry name" value="Ura-DNA_Glyclase_AS"/>
</dbReference>
<dbReference type="Gene3D" id="3.40.470.10">
    <property type="entry name" value="Uracil-DNA glycosylase-like domain"/>
    <property type="match status" value="1"/>
</dbReference>
<keyword evidence="8 9" id="KW-0234">DNA repair</keyword>
<evidence type="ECO:0000256" key="6">
    <source>
        <dbReference type="ARBA" id="ARBA00022763"/>
    </source>
</evidence>
<dbReference type="HAMAP" id="MF_00148">
    <property type="entry name" value="UDG"/>
    <property type="match status" value="1"/>
</dbReference>
<dbReference type="InterPro" id="IPR036895">
    <property type="entry name" value="Uracil-DNA_glycosylase-like_sf"/>
</dbReference>
<dbReference type="GO" id="GO:0004844">
    <property type="term" value="F:uracil DNA N-glycosylase activity"/>
    <property type="evidence" value="ECO:0007669"/>
    <property type="project" value="UniProtKB-UniRule"/>
</dbReference>
<dbReference type="SMART" id="SM00986">
    <property type="entry name" value="UDG"/>
    <property type="match status" value="1"/>
</dbReference>
<dbReference type="NCBIfam" id="NF003589">
    <property type="entry name" value="PRK05254.1-2"/>
    <property type="match status" value="1"/>
</dbReference>
<evidence type="ECO:0000256" key="2">
    <source>
        <dbReference type="ARBA" id="ARBA00002631"/>
    </source>
</evidence>
<sequence>MNGQHYEQQKFISELWLKNDYLSEIEALSMKTIIHNDWQTVLEPEFEQAYYAQLHQFLKQEYATQTVYPDMYHIFTAFEWTPFSQVKVVILGQDPYHNPNQGMGVSFAVRPGVRLPPSLQNIYKELQDDLGIAPVEHGYLKSWADQGVLLLNSVLTVRRGQAFSHKGKGWEQLTDKAIEKLSQRGKVVFILWGNAAKAKRALIDETKNVVLTAAHPSPFSARYGFFGSHPFSQTNAALEKFGETPIDWRLPAHVDEDQPTA</sequence>
<dbReference type="PROSITE" id="PS00130">
    <property type="entry name" value="U_DNA_GLYCOSYLASE"/>
    <property type="match status" value="1"/>
</dbReference>
<evidence type="ECO:0000313" key="13">
    <source>
        <dbReference type="EMBL" id="KRK17506.1"/>
    </source>
</evidence>
<dbReference type="InterPro" id="IPR005122">
    <property type="entry name" value="Uracil-DNA_glycosylase-like"/>
</dbReference>
<dbReference type="InterPro" id="IPR002043">
    <property type="entry name" value="UDG_fam1"/>
</dbReference>
<dbReference type="NCBIfam" id="NF003591">
    <property type="entry name" value="PRK05254.1-4"/>
    <property type="match status" value="1"/>
</dbReference>
<dbReference type="EC" id="3.2.2.27" evidence="4 9"/>
<keyword evidence="9" id="KW-0963">Cytoplasm</keyword>
<accession>A0A0R1FE25</accession>
<comment type="caution">
    <text evidence="13">The sequence shown here is derived from an EMBL/GenBank/DDBJ whole genome shotgun (WGS) entry which is preliminary data.</text>
</comment>
<protein>
    <recommendedName>
        <fullName evidence="5 9">Uracil-DNA glycosylase</fullName>
        <shortName evidence="9">UDG</shortName>
        <ecNumber evidence="4 9">3.2.2.27</ecNumber>
    </recommendedName>
</protein>
<dbReference type="eggNOG" id="COG0692">
    <property type="taxonomic scope" value="Bacteria"/>
</dbReference>
<dbReference type="AlphaFoldDB" id="A0A0R1FE25"/>
<dbReference type="PANTHER" id="PTHR11264:SF0">
    <property type="entry name" value="URACIL-DNA GLYCOSYLASE"/>
    <property type="match status" value="1"/>
</dbReference>
<comment type="catalytic activity">
    <reaction evidence="1 9 11">
        <text>Hydrolyzes single-stranded DNA or mismatched double-stranded DNA and polynucleotides, releasing free uracil.</text>
        <dbReference type="EC" id="3.2.2.27"/>
    </reaction>
</comment>
<dbReference type="PATRIC" id="fig|913848.6.peg.954"/>